<dbReference type="PROSITE" id="PS50943">
    <property type="entry name" value="HTH_CROC1"/>
    <property type="match status" value="1"/>
</dbReference>
<dbReference type="EMBL" id="JACIBY010000014">
    <property type="protein sequence ID" value="MBB3841076.1"/>
    <property type="molecule type" value="Genomic_DNA"/>
</dbReference>
<dbReference type="AlphaFoldDB" id="A0A7W5ZS43"/>
<protein>
    <submittedName>
        <fullName evidence="2">Transcriptional regulator with XRE-family HTH domain</fullName>
    </submittedName>
</protein>
<dbReference type="SMART" id="SM00530">
    <property type="entry name" value="HTH_XRE"/>
    <property type="match status" value="1"/>
</dbReference>
<comment type="caution">
    <text evidence="2">The sequence shown here is derived from an EMBL/GenBank/DDBJ whole genome shotgun (WGS) entry which is preliminary data.</text>
</comment>
<dbReference type="GO" id="GO:0003677">
    <property type="term" value="F:DNA binding"/>
    <property type="evidence" value="ECO:0007669"/>
    <property type="project" value="InterPro"/>
</dbReference>
<dbReference type="RefSeq" id="WP_183978496.1">
    <property type="nucleotide sequence ID" value="NZ_JACIBY010000014.1"/>
</dbReference>
<reference evidence="2 3" key="1">
    <citation type="submission" date="2020-08" db="EMBL/GenBank/DDBJ databases">
        <title>Genomic Encyclopedia of Type Strains, Phase IV (KMG-IV): sequencing the most valuable type-strain genomes for metagenomic binning, comparative biology and taxonomic classification.</title>
        <authorList>
            <person name="Goeker M."/>
        </authorList>
    </citation>
    <scope>NUCLEOTIDE SEQUENCE [LARGE SCALE GENOMIC DNA]</scope>
    <source>
        <strain evidence="2 3">DSM 17976</strain>
    </source>
</reference>
<accession>A0A7W5ZS43</accession>
<evidence type="ECO:0000259" key="1">
    <source>
        <dbReference type="PROSITE" id="PS50943"/>
    </source>
</evidence>
<organism evidence="2 3">
    <name type="scientific">Runella defluvii</name>
    <dbReference type="NCBI Taxonomy" id="370973"/>
    <lineage>
        <taxon>Bacteria</taxon>
        <taxon>Pseudomonadati</taxon>
        <taxon>Bacteroidota</taxon>
        <taxon>Cytophagia</taxon>
        <taxon>Cytophagales</taxon>
        <taxon>Spirosomataceae</taxon>
        <taxon>Runella</taxon>
    </lineage>
</organism>
<dbReference type="Proteomes" id="UP000541352">
    <property type="component" value="Unassembled WGS sequence"/>
</dbReference>
<dbReference type="Pfam" id="PF01381">
    <property type="entry name" value="HTH_3"/>
    <property type="match status" value="1"/>
</dbReference>
<evidence type="ECO:0000313" key="2">
    <source>
        <dbReference type="EMBL" id="MBB3841076.1"/>
    </source>
</evidence>
<keyword evidence="3" id="KW-1185">Reference proteome</keyword>
<dbReference type="InterPro" id="IPR001387">
    <property type="entry name" value="Cro/C1-type_HTH"/>
</dbReference>
<sequence length="116" mass="13446">MSQFGINLKKYLKKRGMTDAMLAERLNITQQAVNNWINTGSQPRSKRLAEIAQILGVTTNDLLEYNEAVVYDSEYVTVRRDLMEAKDREIEYLRKIVQLSEEKERVKNIAVVSPKQ</sequence>
<gene>
    <name evidence="2" type="ORF">FHS57_005097</name>
</gene>
<dbReference type="Gene3D" id="1.10.260.40">
    <property type="entry name" value="lambda repressor-like DNA-binding domains"/>
    <property type="match status" value="1"/>
</dbReference>
<dbReference type="InterPro" id="IPR010982">
    <property type="entry name" value="Lambda_DNA-bd_dom_sf"/>
</dbReference>
<proteinExistence type="predicted"/>
<dbReference type="SUPFAM" id="SSF47413">
    <property type="entry name" value="lambda repressor-like DNA-binding domains"/>
    <property type="match status" value="1"/>
</dbReference>
<feature type="domain" description="HTH cro/C1-type" evidence="1">
    <location>
        <begin position="8"/>
        <end position="62"/>
    </location>
</feature>
<name>A0A7W5ZS43_9BACT</name>
<dbReference type="CDD" id="cd00093">
    <property type="entry name" value="HTH_XRE"/>
    <property type="match status" value="1"/>
</dbReference>
<evidence type="ECO:0000313" key="3">
    <source>
        <dbReference type="Proteomes" id="UP000541352"/>
    </source>
</evidence>